<keyword evidence="5 6" id="KW-0472">Membrane</keyword>
<evidence type="ECO:0000313" key="8">
    <source>
        <dbReference type="EMBL" id="KII77624.1"/>
    </source>
</evidence>
<evidence type="ECO:0000256" key="1">
    <source>
        <dbReference type="ARBA" id="ARBA00004651"/>
    </source>
</evidence>
<protein>
    <submittedName>
        <fullName evidence="8">Membrane protein</fullName>
    </submittedName>
</protein>
<feature type="transmembrane region" description="Helical" evidence="6">
    <location>
        <begin position="20"/>
        <end position="39"/>
    </location>
</feature>
<dbReference type="STRING" id="1461322.OJ16_12345"/>
<dbReference type="RefSeq" id="WP_040991071.1">
    <property type="nucleotide sequence ID" value="NZ_JBFRUC010000018.1"/>
</dbReference>
<accession>A0A0C2JI47</accession>
<gene>
    <name evidence="8" type="ORF">OJ16_12345</name>
</gene>
<dbReference type="Pfam" id="PF09335">
    <property type="entry name" value="VTT_dom"/>
    <property type="match status" value="1"/>
</dbReference>
<comment type="caution">
    <text evidence="8">The sequence shown here is derived from an EMBL/GenBank/DDBJ whole genome shotgun (WGS) entry which is preliminary data.</text>
</comment>
<dbReference type="AlphaFoldDB" id="A0A0C2NNP3"/>
<dbReference type="PANTHER" id="PTHR42709">
    <property type="entry name" value="ALKALINE PHOSPHATASE LIKE PROTEIN"/>
    <property type="match status" value="1"/>
</dbReference>
<dbReference type="InterPro" id="IPR032816">
    <property type="entry name" value="VTT_dom"/>
</dbReference>
<dbReference type="GO" id="GO:0005886">
    <property type="term" value="C:plasma membrane"/>
    <property type="evidence" value="ECO:0007669"/>
    <property type="project" value="UniProtKB-SubCell"/>
</dbReference>
<proteinExistence type="predicted"/>
<feature type="transmembrane region" description="Helical" evidence="6">
    <location>
        <begin position="156"/>
        <end position="179"/>
    </location>
</feature>
<feature type="transmembrane region" description="Helical" evidence="6">
    <location>
        <begin position="186"/>
        <end position="207"/>
    </location>
</feature>
<evidence type="ECO:0000313" key="9">
    <source>
        <dbReference type="Proteomes" id="UP000031672"/>
    </source>
</evidence>
<keyword evidence="9" id="KW-1185">Reference proteome</keyword>
<dbReference type="EMBL" id="JTKH01000021">
    <property type="protein sequence ID" value="KII77624.1"/>
    <property type="molecule type" value="Genomic_DNA"/>
</dbReference>
<evidence type="ECO:0000256" key="5">
    <source>
        <dbReference type="ARBA" id="ARBA00023136"/>
    </source>
</evidence>
<comment type="subcellular location">
    <subcellularLocation>
        <location evidence="1">Cell membrane</location>
        <topology evidence="1">Multi-pass membrane protein</topology>
    </subcellularLocation>
</comment>
<accession>A0A0C2NNP3</accession>
<keyword evidence="4 6" id="KW-1133">Transmembrane helix</keyword>
<name>A0A0C2NNP3_9VIBR</name>
<evidence type="ECO:0000259" key="7">
    <source>
        <dbReference type="Pfam" id="PF09335"/>
    </source>
</evidence>
<dbReference type="InterPro" id="IPR051311">
    <property type="entry name" value="DedA_domain"/>
</dbReference>
<keyword evidence="2" id="KW-1003">Cell membrane</keyword>
<dbReference type="PANTHER" id="PTHR42709:SF6">
    <property type="entry name" value="UNDECAPRENYL PHOSPHATE TRANSPORTER A"/>
    <property type="match status" value="1"/>
</dbReference>
<reference evidence="8 9" key="1">
    <citation type="submission" date="2014-11" db="EMBL/GenBank/DDBJ databases">
        <title>Draft Genome Sequence of Vibrio piscirenalis strains CECT 8603T and CECT 8604, two marine Gammaproteobacterium isolated from cultured gilthead sea bream (Sparus aurata).</title>
        <authorList>
            <person name="Arahal D.R."/>
            <person name="Rodrigo-Torres L."/>
            <person name="Lucena T."/>
            <person name="Pujalte M.J."/>
        </authorList>
    </citation>
    <scope>NUCLEOTIDE SEQUENCE [LARGE SCALE GENOMIC DNA]</scope>
    <source>
        <strain evidence="8 9">DCR 1-4-2</strain>
    </source>
</reference>
<evidence type="ECO:0000256" key="2">
    <source>
        <dbReference type="ARBA" id="ARBA00022475"/>
    </source>
</evidence>
<evidence type="ECO:0000256" key="4">
    <source>
        <dbReference type="ARBA" id="ARBA00022989"/>
    </source>
</evidence>
<feature type="domain" description="VTT" evidence="7">
    <location>
        <begin position="60"/>
        <end position="173"/>
    </location>
</feature>
<evidence type="ECO:0000256" key="6">
    <source>
        <dbReference type="SAM" id="Phobius"/>
    </source>
</evidence>
<sequence>MLDSIISVLMALWHQDFATLMTPGSAAMVYFVVGALIFLESGFIPAAPFPCDSVVVLSGTLAAVGVLDPFLVLIIIATCAATGSWAAYVQGRLLNRLPKVQGWVNAVPQKRLQQVDMLLGKHGLVALFCARFVPVVRSLLPLMMGMRANKVNKFHYFAWLSAILWTLLLCSFGMLLPLLPENISKLVTMALMAAPVITFATALLGFITMRIRRALNEQQASKAKPIVDKVER</sequence>
<dbReference type="OrthoDB" id="13976at2"/>
<evidence type="ECO:0000256" key="3">
    <source>
        <dbReference type="ARBA" id="ARBA00022692"/>
    </source>
</evidence>
<dbReference type="Proteomes" id="UP000031672">
    <property type="component" value="Unassembled WGS sequence"/>
</dbReference>
<keyword evidence="3 6" id="KW-0812">Transmembrane</keyword>
<organism evidence="8 9">
    <name type="scientific">Vibrio renipiscarius</name>
    <dbReference type="NCBI Taxonomy" id="1461322"/>
    <lineage>
        <taxon>Bacteria</taxon>
        <taxon>Pseudomonadati</taxon>
        <taxon>Pseudomonadota</taxon>
        <taxon>Gammaproteobacteria</taxon>
        <taxon>Vibrionales</taxon>
        <taxon>Vibrionaceae</taxon>
        <taxon>Vibrio</taxon>
    </lineage>
</organism>